<gene>
    <name evidence="7" type="ORF">LITE_LOCUS11476</name>
</gene>
<keyword evidence="4 6" id="KW-1133">Transmembrane helix</keyword>
<dbReference type="InterPro" id="IPR007770">
    <property type="entry name" value="DMP"/>
</dbReference>
<evidence type="ECO:0000256" key="5">
    <source>
        <dbReference type="ARBA" id="ARBA00023136"/>
    </source>
</evidence>
<dbReference type="PANTHER" id="PTHR31621">
    <property type="entry name" value="PROTEIN DMP3"/>
    <property type="match status" value="1"/>
</dbReference>
<organism evidence="7 8">
    <name type="scientific">Linum tenue</name>
    <dbReference type="NCBI Taxonomy" id="586396"/>
    <lineage>
        <taxon>Eukaryota</taxon>
        <taxon>Viridiplantae</taxon>
        <taxon>Streptophyta</taxon>
        <taxon>Embryophyta</taxon>
        <taxon>Tracheophyta</taxon>
        <taxon>Spermatophyta</taxon>
        <taxon>Magnoliopsida</taxon>
        <taxon>eudicotyledons</taxon>
        <taxon>Gunneridae</taxon>
        <taxon>Pentapetalae</taxon>
        <taxon>rosids</taxon>
        <taxon>fabids</taxon>
        <taxon>Malpighiales</taxon>
        <taxon>Linaceae</taxon>
        <taxon>Linum</taxon>
    </lineage>
</organism>
<evidence type="ECO:0000256" key="2">
    <source>
        <dbReference type="ARBA" id="ARBA00008707"/>
    </source>
</evidence>
<dbReference type="GO" id="GO:0016020">
    <property type="term" value="C:membrane"/>
    <property type="evidence" value="ECO:0007669"/>
    <property type="project" value="UniProtKB-SubCell"/>
</dbReference>
<evidence type="ECO:0000256" key="6">
    <source>
        <dbReference type="SAM" id="Phobius"/>
    </source>
</evidence>
<feature type="transmembrane region" description="Helical" evidence="6">
    <location>
        <begin position="32"/>
        <end position="51"/>
    </location>
</feature>
<keyword evidence="3 6" id="KW-0812">Transmembrane</keyword>
<comment type="caution">
    <text evidence="7">The sequence shown here is derived from an EMBL/GenBank/DDBJ whole genome shotgun (WGS) entry which is preliminary data.</text>
</comment>
<evidence type="ECO:0000256" key="1">
    <source>
        <dbReference type="ARBA" id="ARBA00004141"/>
    </source>
</evidence>
<dbReference type="Proteomes" id="UP001154282">
    <property type="component" value="Unassembled WGS sequence"/>
</dbReference>
<evidence type="ECO:0000313" key="8">
    <source>
        <dbReference type="Proteomes" id="UP001154282"/>
    </source>
</evidence>
<accession>A0AAV0J0N7</accession>
<dbReference type="Pfam" id="PF05078">
    <property type="entry name" value="DUF679"/>
    <property type="match status" value="1"/>
</dbReference>
<sequence length="63" mass="6945">MMSVMVFMAIALSDHRVTDCLFPGHVKELDEVMESFPLMVGVVCSGLFLVFPNTRYGIGCMAT</sequence>
<keyword evidence="8" id="KW-1185">Reference proteome</keyword>
<dbReference type="AlphaFoldDB" id="A0AAV0J0N7"/>
<comment type="similarity">
    <text evidence="2">Belongs to the plant DMP1 protein family.</text>
</comment>
<evidence type="ECO:0000313" key="7">
    <source>
        <dbReference type="EMBL" id="CAI0402131.1"/>
    </source>
</evidence>
<protein>
    <submittedName>
        <fullName evidence="7">Uncharacterized protein</fullName>
    </submittedName>
</protein>
<dbReference type="PANTHER" id="PTHR31621:SF11">
    <property type="entry name" value="PROTEIN DMP8-RELATED"/>
    <property type="match status" value="1"/>
</dbReference>
<proteinExistence type="inferred from homology"/>
<reference evidence="7" key="1">
    <citation type="submission" date="2022-08" db="EMBL/GenBank/DDBJ databases">
        <authorList>
            <person name="Gutierrez-Valencia J."/>
        </authorList>
    </citation>
    <scope>NUCLEOTIDE SEQUENCE</scope>
</reference>
<keyword evidence="5 6" id="KW-0472">Membrane</keyword>
<name>A0AAV0J0N7_9ROSI</name>
<comment type="subcellular location">
    <subcellularLocation>
        <location evidence="1">Membrane</location>
        <topology evidence="1">Multi-pass membrane protein</topology>
    </subcellularLocation>
</comment>
<dbReference type="GO" id="GO:0005737">
    <property type="term" value="C:cytoplasm"/>
    <property type="evidence" value="ECO:0007669"/>
    <property type="project" value="UniProtKB-ARBA"/>
</dbReference>
<evidence type="ECO:0000256" key="3">
    <source>
        <dbReference type="ARBA" id="ARBA00022692"/>
    </source>
</evidence>
<evidence type="ECO:0000256" key="4">
    <source>
        <dbReference type="ARBA" id="ARBA00022989"/>
    </source>
</evidence>
<dbReference type="GO" id="GO:0010256">
    <property type="term" value="P:endomembrane system organization"/>
    <property type="evidence" value="ECO:0007669"/>
    <property type="project" value="TreeGrafter"/>
</dbReference>
<dbReference type="EMBL" id="CAMGYJ010000004">
    <property type="protein sequence ID" value="CAI0402131.1"/>
    <property type="molecule type" value="Genomic_DNA"/>
</dbReference>